<dbReference type="Gene3D" id="3.40.50.300">
    <property type="entry name" value="P-loop containing nucleotide triphosphate hydrolases"/>
    <property type="match status" value="1"/>
</dbReference>
<comment type="caution">
    <text evidence="1">The sequence shown here is derived from an EMBL/GenBank/DDBJ whole genome shotgun (WGS) entry which is preliminary data.</text>
</comment>
<dbReference type="AlphaFoldDB" id="A0A7Y9S294"/>
<sequence>MSSVVLAIADLLVEVGRPLLVGVDGPDGAGKSHFARALAHELAGRGRAVQDASVDDFHHPRAHRHALGRTPETVWTRSYDYRAICRELLDPWRRGSGTPYSPTWHDLDSDQPLTAAQTVPERGILVVDGVFLQRPELIDRWDLTVYLDVPPEVTVARMARRDGTPEDPAHPDQRRYLLAQEHYRTTCDPLGAADVVVDNADWQQPAIRPLPHGGAWRRQGDEIVRTVRLPADATDRAAAIDRLVD</sequence>
<evidence type="ECO:0000313" key="1">
    <source>
        <dbReference type="EMBL" id="NYG59162.1"/>
    </source>
</evidence>
<organism evidence="1 2">
    <name type="scientific">Nocardioides daedukensis</name>
    <dbReference type="NCBI Taxonomy" id="634462"/>
    <lineage>
        <taxon>Bacteria</taxon>
        <taxon>Bacillati</taxon>
        <taxon>Actinomycetota</taxon>
        <taxon>Actinomycetes</taxon>
        <taxon>Propionibacteriales</taxon>
        <taxon>Nocardioidaceae</taxon>
        <taxon>Nocardioides</taxon>
    </lineage>
</organism>
<dbReference type="EC" id="2.7.1.48" evidence="1"/>
<accession>A0A7Y9S294</accession>
<dbReference type="EMBL" id="JACCAA010000001">
    <property type="protein sequence ID" value="NYG59162.1"/>
    <property type="molecule type" value="Genomic_DNA"/>
</dbReference>
<protein>
    <submittedName>
        <fullName evidence="1">Uridine kinase</fullName>
        <ecNumber evidence="1">2.7.1.48</ecNumber>
    </submittedName>
</protein>
<keyword evidence="1" id="KW-0808">Transferase</keyword>
<evidence type="ECO:0000313" key="2">
    <source>
        <dbReference type="Proteomes" id="UP000540656"/>
    </source>
</evidence>
<keyword evidence="2" id="KW-1185">Reference proteome</keyword>
<dbReference type="GO" id="GO:0004849">
    <property type="term" value="F:uridine kinase activity"/>
    <property type="evidence" value="ECO:0007669"/>
    <property type="project" value="UniProtKB-EC"/>
</dbReference>
<proteinExistence type="predicted"/>
<dbReference type="SUPFAM" id="SSF52540">
    <property type="entry name" value="P-loop containing nucleoside triphosphate hydrolases"/>
    <property type="match status" value="1"/>
</dbReference>
<keyword evidence="1" id="KW-0418">Kinase</keyword>
<dbReference type="RefSeq" id="WP_179502241.1">
    <property type="nucleotide sequence ID" value="NZ_JACCAA010000001.1"/>
</dbReference>
<gene>
    <name evidence="1" type="ORF">BJ980_002085</name>
</gene>
<dbReference type="InterPro" id="IPR027417">
    <property type="entry name" value="P-loop_NTPase"/>
</dbReference>
<reference evidence="1 2" key="1">
    <citation type="submission" date="2020-07" db="EMBL/GenBank/DDBJ databases">
        <title>Sequencing the genomes of 1000 actinobacteria strains.</title>
        <authorList>
            <person name="Klenk H.-P."/>
        </authorList>
    </citation>
    <scope>NUCLEOTIDE SEQUENCE [LARGE SCALE GENOMIC DNA]</scope>
    <source>
        <strain evidence="1 2">DSM 23819</strain>
    </source>
</reference>
<dbReference type="Proteomes" id="UP000540656">
    <property type="component" value="Unassembled WGS sequence"/>
</dbReference>
<name>A0A7Y9S294_9ACTN</name>